<proteinExistence type="predicted"/>
<keyword evidence="2" id="KW-1185">Reference proteome</keyword>
<dbReference type="Proteomes" id="UP000676967">
    <property type="component" value="Chromosome"/>
</dbReference>
<name>A0ABM7M2P7_9ACTN</name>
<organism evidence="1 2">
    <name type="scientific">Actinoplanes ianthinogenes</name>
    <dbReference type="NCBI Taxonomy" id="122358"/>
    <lineage>
        <taxon>Bacteria</taxon>
        <taxon>Bacillati</taxon>
        <taxon>Actinomycetota</taxon>
        <taxon>Actinomycetes</taxon>
        <taxon>Micromonosporales</taxon>
        <taxon>Micromonosporaceae</taxon>
        <taxon>Actinoplanes</taxon>
    </lineage>
</organism>
<sequence length="99" mass="11218">MWTQPPPPVDDQWVLHVAASPHQVDEVLADLCIHRRATAMGDPRMPAFLAGRYSPDEPPAWMSVARAELEGRGYRTRWCEAECAHHPWPSPMRVRLGHG</sequence>
<dbReference type="EMBL" id="AP023356">
    <property type="protein sequence ID" value="BCJ45848.1"/>
    <property type="molecule type" value="Genomic_DNA"/>
</dbReference>
<evidence type="ECO:0000313" key="2">
    <source>
        <dbReference type="Proteomes" id="UP000676967"/>
    </source>
</evidence>
<dbReference type="RefSeq" id="WP_189333597.1">
    <property type="nucleotide sequence ID" value="NZ_AP023356.1"/>
</dbReference>
<gene>
    <name evidence="1" type="ORF">Aiant_65050</name>
</gene>
<accession>A0ABM7M2P7</accession>
<evidence type="ECO:0000313" key="1">
    <source>
        <dbReference type="EMBL" id="BCJ45848.1"/>
    </source>
</evidence>
<reference evidence="1 2" key="1">
    <citation type="submission" date="2020-08" db="EMBL/GenBank/DDBJ databases">
        <title>Whole genome shotgun sequence of Actinoplanes ianthinogenes NBRC 13996.</title>
        <authorList>
            <person name="Komaki H."/>
            <person name="Tamura T."/>
        </authorList>
    </citation>
    <scope>NUCLEOTIDE SEQUENCE [LARGE SCALE GENOMIC DNA]</scope>
    <source>
        <strain evidence="1 2">NBRC 13996</strain>
    </source>
</reference>
<protein>
    <submittedName>
        <fullName evidence="1">Uncharacterized protein</fullName>
    </submittedName>
</protein>